<evidence type="ECO:0000313" key="6">
    <source>
        <dbReference type="EMBL" id="KND92057.1"/>
    </source>
</evidence>
<dbReference type="PANTHER" id="PTHR31465:SF8">
    <property type="entry name" value="DOMAIN PROTEIN, PUTATIVE (AFU_ORTHOLOGUE AFUA_6G14140)-RELATED"/>
    <property type="match status" value="1"/>
</dbReference>
<comment type="subcellular location">
    <subcellularLocation>
        <location evidence="1">Membrane</location>
        <topology evidence="1">Multi-pass membrane protein</topology>
    </subcellularLocation>
</comment>
<feature type="non-terminal residue" evidence="6">
    <location>
        <position position="141"/>
    </location>
</feature>
<evidence type="ECO:0000256" key="1">
    <source>
        <dbReference type="ARBA" id="ARBA00004141"/>
    </source>
</evidence>
<keyword evidence="2 5" id="KW-0812">Transmembrane</keyword>
<dbReference type="InterPro" id="IPR007568">
    <property type="entry name" value="RTA1"/>
</dbReference>
<dbReference type="Pfam" id="PF04479">
    <property type="entry name" value="RTA1"/>
    <property type="match status" value="1"/>
</dbReference>
<dbReference type="PANTHER" id="PTHR31465">
    <property type="entry name" value="PROTEIN RTA1-RELATED"/>
    <property type="match status" value="1"/>
</dbReference>
<feature type="transmembrane region" description="Helical" evidence="5">
    <location>
        <begin position="34"/>
        <end position="53"/>
    </location>
</feature>
<dbReference type="AlphaFoldDB" id="A0A0L0ND34"/>
<organism evidence="6 7">
    <name type="scientific">Tolypocladium ophioglossoides (strain CBS 100239)</name>
    <name type="common">Snaketongue truffleclub</name>
    <name type="synonym">Elaphocordyceps ophioglossoides</name>
    <dbReference type="NCBI Taxonomy" id="1163406"/>
    <lineage>
        <taxon>Eukaryota</taxon>
        <taxon>Fungi</taxon>
        <taxon>Dikarya</taxon>
        <taxon>Ascomycota</taxon>
        <taxon>Pezizomycotina</taxon>
        <taxon>Sordariomycetes</taxon>
        <taxon>Hypocreomycetidae</taxon>
        <taxon>Hypocreales</taxon>
        <taxon>Ophiocordycipitaceae</taxon>
        <taxon>Tolypocladium</taxon>
    </lineage>
</organism>
<proteinExistence type="predicted"/>
<dbReference type="EMBL" id="LFRF01000007">
    <property type="protein sequence ID" value="KND92057.1"/>
    <property type="molecule type" value="Genomic_DNA"/>
</dbReference>
<evidence type="ECO:0000256" key="4">
    <source>
        <dbReference type="ARBA" id="ARBA00023136"/>
    </source>
</evidence>
<dbReference type="GO" id="GO:0000324">
    <property type="term" value="C:fungal-type vacuole"/>
    <property type="evidence" value="ECO:0007669"/>
    <property type="project" value="TreeGrafter"/>
</dbReference>
<feature type="transmembrane region" description="Helical" evidence="5">
    <location>
        <begin position="60"/>
        <end position="81"/>
    </location>
</feature>
<gene>
    <name evidence="6" type="ORF">TOPH_03564</name>
</gene>
<name>A0A0L0ND34_TOLOC</name>
<feature type="transmembrane region" description="Helical" evidence="5">
    <location>
        <begin position="93"/>
        <end position="113"/>
    </location>
</feature>
<evidence type="ECO:0000256" key="2">
    <source>
        <dbReference type="ARBA" id="ARBA00022692"/>
    </source>
</evidence>
<dbReference type="STRING" id="1163406.A0A0L0ND34"/>
<dbReference type="GO" id="GO:0005886">
    <property type="term" value="C:plasma membrane"/>
    <property type="evidence" value="ECO:0007669"/>
    <property type="project" value="TreeGrafter"/>
</dbReference>
<evidence type="ECO:0000256" key="5">
    <source>
        <dbReference type="SAM" id="Phobius"/>
    </source>
</evidence>
<sequence length="141" mass="14993">MANASAHTDACTAVSPLCPVEATVLGYYPNLGSGVFFAVAFGLCLVAAAALGVSKRTWTYGAAITIGLVLETAGYVGRVLLHANPWNESAFELQICAIIIAPTFICVSVYLTLKHVALTLNPALSRIPPRWYPRIFLPADL</sequence>
<keyword evidence="3 5" id="KW-1133">Transmembrane helix</keyword>
<reference evidence="6 7" key="1">
    <citation type="journal article" date="2015" name="BMC Genomics">
        <title>The genome of the truffle-parasite Tolypocladium ophioglossoides and the evolution of antifungal peptaibiotics.</title>
        <authorList>
            <person name="Quandt C.A."/>
            <person name="Bushley K.E."/>
            <person name="Spatafora J.W."/>
        </authorList>
    </citation>
    <scope>NUCLEOTIDE SEQUENCE [LARGE SCALE GENOMIC DNA]</scope>
    <source>
        <strain evidence="6 7">CBS 100239</strain>
    </source>
</reference>
<protein>
    <submittedName>
        <fullName evidence="6">Uncharacterized protein C17G6.02c</fullName>
    </submittedName>
</protein>
<dbReference type="OrthoDB" id="3358017at2759"/>
<keyword evidence="4 5" id="KW-0472">Membrane</keyword>
<evidence type="ECO:0000256" key="3">
    <source>
        <dbReference type="ARBA" id="ARBA00022989"/>
    </source>
</evidence>
<evidence type="ECO:0000313" key="7">
    <source>
        <dbReference type="Proteomes" id="UP000036947"/>
    </source>
</evidence>
<keyword evidence="7" id="KW-1185">Reference proteome</keyword>
<accession>A0A0L0ND34</accession>
<dbReference type="Proteomes" id="UP000036947">
    <property type="component" value="Unassembled WGS sequence"/>
</dbReference>
<comment type="caution">
    <text evidence="6">The sequence shown here is derived from an EMBL/GenBank/DDBJ whole genome shotgun (WGS) entry which is preliminary data.</text>
</comment>